<dbReference type="Proteomes" id="UP001372834">
    <property type="component" value="Unassembled WGS sequence"/>
</dbReference>
<evidence type="ECO:0000256" key="1">
    <source>
        <dbReference type="SAM" id="MobiDB-lite"/>
    </source>
</evidence>
<dbReference type="EMBL" id="JAWJWE010000002">
    <property type="protein sequence ID" value="KAK6642554.1"/>
    <property type="molecule type" value="Genomic_DNA"/>
</dbReference>
<feature type="region of interest" description="Disordered" evidence="1">
    <location>
        <begin position="34"/>
        <end position="53"/>
    </location>
</feature>
<dbReference type="AlphaFoldDB" id="A0AAN8SAU4"/>
<accession>A0AAN8SAU4</accession>
<evidence type="ECO:0000313" key="2">
    <source>
        <dbReference type="EMBL" id="KAK6642554.1"/>
    </source>
</evidence>
<evidence type="ECO:0000313" key="3">
    <source>
        <dbReference type="Proteomes" id="UP001372834"/>
    </source>
</evidence>
<organism evidence="2 3">
    <name type="scientific">Polyplax serrata</name>
    <name type="common">Common mouse louse</name>
    <dbReference type="NCBI Taxonomy" id="468196"/>
    <lineage>
        <taxon>Eukaryota</taxon>
        <taxon>Metazoa</taxon>
        <taxon>Ecdysozoa</taxon>
        <taxon>Arthropoda</taxon>
        <taxon>Hexapoda</taxon>
        <taxon>Insecta</taxon>
        <taxon>Pterygota</taxon>
        <taxon>Neoptera</taxon>
        <taxon>Paraneoptera</taxon>
        <taxon>Psocodea</taxon>
        <taxon>Troctomorpha</taxon>
        <taxon>Phthiraptera</taxon>
        <taxon>Anoplura</taxon>
        <taxon>Polyplacidae</taxon>
        <taxon>Polyplax</taxon>
    </lineage>
</organism>
<name>A0AAN8SAU4_POLSC</name>
<protein>
    <submittedName>
        <fullName evidence="2">Uncharacterized protein</fullName>
    </submittedName>
</protein>
<gene>
    <name evidence="2" type="ORF">RUM43_004056</name>
</gene>
<reference evidence="2 3" key="1">
    <citation type="submission" date="2023-10" db="EMBL/GenBank/DDBJ databases">
        <title>Genomes of two closely related lineages of the louse Polyplax serrata with different host specificities.</title>
        <authorList>
            <person name="Martinu J."/>
            <person name="Tarabai H."/>
            <person name="Stefka J."/>
            <person name="Hypsa V."/>
        </authorList>
    </citation>
    <scope>NUCLEOTIDE SEQUENCE [LARGE SCALE GENOMIC DNA]</scope>
    <source>
        <strain evidence="2">HR10_N</strain>
    </source>
</reference>
<proteinExistence type="predicted"/>
<comment type="caution">
    <text evidence="2">The sequence shown here is derived from an EMBL/GenBank/DDBJ whole genome shotgun (WGS) entry which is preliminary data.</text>
</comment>
<sequence length="103" mass="12362">MDWNRMVRRLQHLYVMREYPPQNDWQPKPITLTAIRDDPESGTRTNVTEEADRWSEGPVWDKLESWNAGISRNSRPYCDWAPWNADYDEFTQNLTKYKPTQKA</sequence>